<keyword evidence="3" id="KW-1185">Reference proteome</keyword>
<dbReference type="Proteomes" id="UP000708208">
    <property type="component" value="Unassembled WGS sequence"/>
</dbReference>
<dbReference type="EMBL" id="CAJVCH010056885">
    <property type="protein sequence ID" value="CAG7718892.1"/>
    <property type="molecule type" value="Genomic_DNA"/>
</dbReference>
<comment type="caution">
    <text evidence="2">The sequence shown here is derived from an EMBL/GenBank/DDBJ whole genome shotgun (WGS) entry which is preliminary data.</text>
</comment>
<keyword evidence="1" id="KW-0472">Membrane</keyword>
<evidence type="ECO:0000313" key="2">
    <source>
        <dbReference type="EMBL" id="CAG7718892.1"/>
    </source>
</evidence>
<evidence type="ECO:0000256" key="1">
    <source>
        <dbReference type="SAM" id="Phobius"/>
    </source>
</evidence>
<dbReference type="AlphaFoldDB" id="A0A8J2NUH2"/>
<evidence type="ECO:0000313" key="3">
    <source>
        <dbReference type="Proteomes" id="UP000708208"/>
    </source>
</evidence>
<accession>A0A8J2NUH2</accession>
<sequence>MPSNPSFSLSAAFQFTFSSGYSRCVTNTGIGVLVLPYVRLLCFFALALCIGLLVPAVDTEPLLLFFTEVFGSLEPNHYVSHVICRY</sequence>
<proteinExistence type="predicted"/>
<reference evidence="2" key="1">
    <citation type="submission" date="2021-06" db="EMBL/GenBank/DDBJ databases">
        <authorList>
            <person name="Hodson N. C."/>
            <person name="Mongue J. A."/>
            <person name="Jaron S. K."/>
        </authorList>
    </citation>
    <scope>NUCLEOTIDE SEQUENCE</scope>
</reference>
<organism evidence="2 3">
    <name type="scientific">Allacma fusca</name>
    <dbReference type="NCBI Taxonomy" id="39272"/>
    <lineage>
        <taxon>Eukaryota</taxon>
        <taxon>Metazoa</taxon>
        <taxon>Ecdysozoa</taxon>
        <taxon>Arthropoda</taxon>
        <taxon>Hexapoda</taxon>
        <taxon>Collembola</taxon>
        <taxon>Symphypleona</taxon>
        <taxon>Sminthuridae</taxon>
        <taxon>Allacma</taxon>
    </lineage>
</organism>
<name>A0A8J2NUH2_9HEXA</name>
<feature type="transmembrane region" description="Helical" evidence="1">
    <location>
        <begin position="38"/>
        <end position="57"/>
    </location>
</feature>
<protein>
    <submittedName>
        <fullName evidence="2">Uncharacterized protein</fullName>
    </submittedName>
</protein>
<keyword evidence="1" id="KW-1133">Transmembrane helix</keyword>
<gene>
    <name evidence="2" type="ORF">AFUS01_LOCUS8252</name>
</gene>
<keyword evidence="1" id="KW-0812">Transmembrane</keyword>